<evidence type="ECO:0000313" key="1">
    <source>
        <dbReference type="EMBL" id="GMN66534.1"/>
    </source>
</evidence>
<keyword evidence="2" id="KW-1185">Reference proteome</keyword>
<dbReference type="AlphaFoldDB" id="A0AA88E293"/>
<proteinExistence type="predicted"/>
<sequence length="135" mass="15471">MPQKRGKGKASSSSSSSLRLVDKKFVNEAAKAKFGKFMEKNKSIIVERGLRPPEFDIEGDIINNIIQQQWHNLTDMQDPAVTTVVREFYANGYYQRDNDEVYVRGTMVSFASEVINRYFDIGTVEDDEYAAFLEE</sequence>
<evidence type="ECO:0000313" key="2">
    <source>
        <dbReference type="Proteomes" id="UP001187192"/>
    </source>
</evidence>
<name>A0AA88E293_FICCA</name>
<protein>
    <submittedName>
        <fullName evidence="1">Uncharacterized protein</fullName>
    </submittedName>
</protein>
<reference evidence="1" key="1">
    <citation type="submission" date="2023-07" db="EMBL/GenBank/DDBJ databases">
        <title>draft genome sequence of fig (Ficus carica).</title>
        <authorList>
            <person name="Takahashi T."/>
            <person name="Nishimura K."/>
        </authorList>
    </citation>
    <scope>NUCLEOTIDE SEQUENCE</scope>
</reference>
<comment type="caution">
    <text evidence="1">The sequence shown here is derived from an EMBL/GenBank/DDBJ whole genome shotgun (WGS) entry which is preliminary data.</text>
</comment>
<dbReference type="EMBL" id="BTGU01000335">
    <property type="protein sequence ID" value="GMN66534.1"/>
    <property type="molecule type" value="Genomic_DNA"/>
</dbReference>
<gene>
    <name evidence="1" type="ORF">TIFTF001_035596</name>
</gene>
<accession>A0AA88E293</accession>
<dbReference type="Proteomes" id="UP001187192">
    <property type="component" value="Unassembled WGS sequence"/>
</dbReference>
<organism evidence="1 2">
    <name type="scientific">Ficus carica</name>
    <name type="common">Common fig</name>
    <dbReference type="NCBI Taxonomy" id="3494"/>
    <lineage>
        <taxon>Eukaryota</taxon>
        <taxon>Viridiplantae</taxon>
        <taxon>Streptophyta</taxon>
        <taxon>Embryophyta</taxon>
        <taxon>Tracheophyta</taxon>
        <taxon>Spermatophyta</taxon>
        <taxon>Magnoliopsida</taxon>
        <taxon>eudicotyledons</taxon>
        <taxon>Gunneridae</taxon>
        <taxon>Pentapetalae</taxon>
        <taxon>rosids</taxon>
        <taxon>fabids</taxon>
        <taxon>Rosales</taxon>
        <taxon>Moraceae</taxon>
        <taxon>Ficeae</taxon>
        <taxon>Ficus</taxon>
    </lineage>
</organism>